<gene>
    <name evidence="2" type="ORF">EHO60_14860</name>
</gene>
<dbReference type="RefSeq" id="WP_167880240.1">
    <property type="nucleotide sequence ID" value="NZ_RQET01000013.1"/>
</dbReference>
<evidence type="ECO:0008006" key="4">
    <source>
        <dbReference type="Google" id="ProtNLM"/>
    </source>
</evidence>
<evidence type="ECO:0000313" key="2">
    <source>
        <dbReference type="EMBL" id="TGK06323.1"/>
    </source>
</evidence>
<comment type="caution">
    <text evidence="2">The sequence shown here is derived from an EMBL/GenBank/DDBJ whole genome shotgun (WGS) entry which is preliminary data.</text>
</comment>
<sequence>MGIVVFLTAIGSSWFFYKRSDRSKLSISFVLMAISLAGWGMSVELCEWTLLSDSARFISLQLITFFPLFIPVLLTYVITNYANPNELKSPPAWTSLIHLISITYFLIYTLKEQLTPFVITDGIAVYVSNYRYNLFQIYLIGSIALSLIAIGRNFVKGDYVVKLHSLYMFAGILVGFITANIYSWILPILAIHVNSISVLIMVAFLWLTYIPVSYHKLFDANLFGGTSDIRNPRLGALIIELNKWLLHKLYPAEYVDICNKFEKKREELLIEAAQKFELEKFREVLHSKKMEPSKVTTNFIRRVQLIFSKPNELARKGDKED</sequence>
<reference evidence="2" key="1">
    <citation type="journal article" date="2019" name="PLoS Negl. Trop. Dis.">
        <title>Revisiting the worldwide diversity of Leptospira species in the environment.</title>
        <authorList>
            <person name="Vincent A.T."/>
            <person name="Schiettekatte O."/>
            <person name="Bourhy P."/>
            <person name="Veyrier F.J."/>
            <person name="Picardeau M."/>
        </authorList>
    </citation>
    <scope>NUCLEOTIDE SEQUENCE [LARGE SCALE GENOMIC DNA]</scope>
    <source>
        <strain evidence="2">SSW15</strain>
    </source>
</reference>
<keyword evidence="3" id="KW-1185">Reference proteome</keyword>
<feature type="transmembrane region" description="Helical" evidence="1">
    <location>
        <begin position="57"/>
        <end position="79"/>
    </location>
</feature>
<feature type="transmembrane region" description="Helical" evidence="1">
    <location>
        <begin position="91"/>
        <end position="110"/>
    </location>
</feature>
<dbReference type="EMBL" id="RQET01000013">
    <property type="protein sequence ID" value="TGK06323.1"/>
    <property type="molecule type" value="Genomic_DNA"/>
</dbReference>
<feature type="transmembrane region" description="Helical" evidence="1">
    <location>
        <begin position="25"/>
        <end position="45"/>
    </location>
</feature>
<protein>
    <recommendedName>
        <fullName evidence="4">Histidine kinase N-terminal 7TM region domain-containing protein</fullName>
    </recommendedName>
</protein>
<feature type="transmembrane region" description="Helical" evidence="1">
    <location>
        <begin position="191"/>
        <end position="212"/>
    </location>
</feature>
<feature type="transmembrane region" description="Helical" evidence="1">
    <location>
        <begin position="135"/>
        <end position="154"/>
    </location>
</feature>
<organism evidence="2 3">
    <name type="scientific">Leptospira fletcheri</name>
    <dbReference type="NCBI Taxonomy" id="2484981"/>
    <lineage>
        <taxon>Bacteria</taxon>
        <taxon>Pseudomonadati</taxon>
        <taxon>Spirochaetota</taxon>
        <taxon>Spirochaetia</taxon>
        <taxon>Leptospirales</taxon>
        <taxon>Leptospiraceae</taxon>
        <taxon>Leptospira</taxon>
    </lineage>
</organism>
<keyword evidence="1" id="KW-0472">Membrane</keyword>
<evidence type="ECO:0000313" key="3">
    <source>
        <dbReference type="Proteomes" id="UP000298458"/>
    </source>
</evidence>
<keyword evidence="1" id="KW-0812">Transmembrane</keyword>
<name>A0A4R9G4P5_9LEPT</name>
<dbReference type="Proteomes" id="UP000298458">
    <property type="component" value="Unassembled WGS sequence"/>
</dbReference>
<accession>A0A4R9G4P5</accession>
<evidence type="ECO:0000256" key="1">
    <source>
        <dbReference type="SAM" id="Phobius"/>
    </source>
</evidence>
<feature type="transmembrane region" description="Helical" evidence="1">
    <location>
        <begin position="166"/>
        <end position="185"/>
    </location>
</feature>
<dbReference type="AlphaFoldDB" id="A0A4R9G4P5"/>
<proteinExistence type="predicted"/>
<keyword evidence="1" id="KW-1133">Transmembrane helix</keyword>